<comment type="caution">
    <text evidence="8">The sequence shown here is derived from an EMBL/GenBank/DDBJ whole genome shotgun (WGS) entry which is preliminary data.</text>
</comment>
<comment type="similarity">
    <text evidence="6">Belongs to the methyltransferase superfamily. tRNA (adenine-N(6)-)-methyltransferase family.</text>
</comment>
<dbReference type="CDD" id="cd02440">
    <property type="entry name" value="AdoMet_MTases"/>
    <property type="match status" value="1"/>
</dbReference>
<dbReference type="GO" id="GO:0003676">
    <property type="term" value="F:nucleic acid binding"/>
    <property type="evidence" value="ECO:0007669"/>
    <property type="project" value="InterPro"/>
</dbReference>
<protein>
    <recommendedName>
        <fullName evidence="6">tRNA1(Val) (adenine(37)-N6)-methyltransferase</fullName>
        <ecNumber evidence="6">2.1.1.223</ecNumber>
    </recommendedName>
    <alternativeName>
        <fullName evidence="6">tRNA m6A37 methyltransferase</fullName>
    </alternativeName>
</protein>
<sequence>MSSKPFKFKQFTIAQDRCAMKIGTDGVLLGAWTSTEAYPDSILDIGTGTGVIALMLAQRCDAQTIDAVELDDNAYEQATENFENSDWGDRLFCYHAHLYEFAAEVDDEYDLIVCNPPFYTEDLTQASQDALKEKSQNDGAALDAREQARFESAMPFELLVGAVAKLLSPEGTFNVIIPYEREEDFILLCSRAQLVPTRITRVKGTPDAPVKRSLMSFSFAFQDKEVVGGEDRFRESVTPQSPAEITTLIIEKSRHDYTDAYVSLVRDFYIKM</sequence>
<reference evidence="8 9" key="1">
    <citation type="submission" date="2014-10" db="EMBL/GenBank/DDBJ databases">
        <title>Draft genome sequence of the proteorhodopsin-containing marine bacterium Dokdonia donghaensis.</title>
        <authorList>
            <person name="Gomez-Consarnau L."/>
            <person name="Gonzalez J.M."/>
            <person name="Riedel T."/>
            <person name="Jaenicke S."/>
            <person name="Wagner-Doebler I."/>
            <person name="Fuhrman J.A."/>
        </authorList>
    </citation>
    <scope>NUCLEOTIDE SEQUENCE [LARGE SCALE GENOMIC DNA]</scope>
    <source>
        <strain evidence="8 9">DSW-1</strain>
    </source>
</reference>
<dbReference type="InterPro" id="IPR022882">
    <property type="entry name" value="tRNA_adenine-N6_MeTrfase"/>
</dbReference>
<comment type="catalytic activity">
    <reaction evidence="6">
        <text>adenosine(37) in tRNA1(Val) + S-adenosyl-L-methionine = N(6)-methyladenosine(37) in tRNA1(Val) + S-adenosyl-L-homocysteine + H(+)</text>
        <dbReference type="Rhea" id="RHEA:43160"/>
        <dbReference type="Rhea" id="RHEA-COMP:10369"/>
        <dbReference type="Rhea" id="RHEA-COMP:10370"/>
        <dbReference type="ChEBI" id="CHEBI:15378"/>
        <dbReference type="ChEBI" id="CHEBI:57856"/>
        <dbReference type="ChEBI" id="CHEBI:59789"/>
        <dbReference type="ChEBI" id="CHEBI:74411"/>
        <dbReference type="ChEBI" id="CHEBI:74449"/>
        <dbReference type="EC" id="2.1.1.223"/>
    </reaction>
</comment>
<keyword evidence="3 6" id="KW-0808">Transferase</keyword>
<dbReference type="GO" id="GO:0032259">
    <property type="term" value="P:methylation"/>
    <property type="evidence" value="ECO:0007669"/>
    <property type="project" value="UniProtKB-KW"/>
</dbReference>
<evidence type="ECO:0000259" key="7">
    <source>
        <dbReference type="Pfam" id="PF05175"/>
    </source>
</evidence>
<dbReference type="Proteomes" id="UP000030140">
    <property type="component" value="Unassembled WGS sequence"/>
</dbReference>
<evidence type="ECO:0000313" key="8">
    <source>
        <dbReference type="EMBL" id="KGO06661.1"/>
    </source>
</evidence>
<dbReference type="EC" id="2.1.1.223" evidence="6"/>
<dbReference type="PANTHER" id="PTHR47739">
    <property type="entry name" value="TRNA1(VAL) (ADENINE(37)-N6)-METHYLTRANSFERASE"/>
    <property type="match status" value="1"/>
</dbReference>
<organism evidence="8 9">
    <name type="scientific">Dokdonia donghaensis DSW-1</name>
    <dbReference type="NCBI Taxonomy" id="1300343"/>
    <lineage>
        <taxon>Bacteria</taxon>
        <taxon>Pseudomonadati</taxon>
        <taxon>Bacteroidota</taxon>
        <taxon>Flavobacteriia</taxon>
        <taxon>Flavobacteriales</taxon>
        <taxon>Flavobacteriaceae</taxon>
        <taxon>Dokdonia</taxon>
    </lineage>
</organism>
<evidence type="ECO:0000256" key="4">
    <source>
        <dbReference type="ARBA" id="ARBA00022691"/>
    </source>
</evidence>
<dbReference type="PATRIC" id="fig|1300343.5.peg.319"/>
<keyword evidence="4 6" id="KW-0949">S-adenosyl-L-methionine</keyword>
<dbReference type="InterPro" id="IPR050210">
    <property type="entry name" value="tRNA_Adenine-N(6)_MTase"/>
</dbReference>
<evidence type="ECO:0000256" key="3">
    <source>
        <dbReference type="ARBA" id="ARBA00022679"/>
    </source>
</evidence>
<dbReference type="GO" id="GO:0008033">
    <property type="term" value="P:tRNA processing"/>
    <property type="evidence" value="ECO:0007669"/>
    <property type="project" value="UniProtKB-UniRule"/>
</dbReference>
<keyword evidence="1 6" id="KW-0963">Cytoplasm</keyword>
<dbReference type="AlphaFoldDB" id="A0A0A2GWF9"/>
<dbReference type="GO" id="GO:0005737">
    <property type="term" value="C:cytoplasm"/>
    <property type="evidence" value="ECO:0007669"/>
    <property type="project" value="UniProtKB-SubCell"/>
</dbReference>
<feature type="domain" description="Methyltransferase small" evidence="7">
    <location>
        <begin position="40"/>
        <end position="123"/>
    </location>
</feature>
<evidence type="ECO:0000256" key="6">
    <source>
        <dbReference type="HAMAP-Rule" id="MF_01872"/>
    </source>
</evidence>
<dbReference type="InterPro" id="IPR007848">
    <property type="entry name" value="Small_mtfrase_dom"/>
</dbReference>
<dbReference type="HAMAP" id="MF_01872">
    <property type="entry name" value="tRNA_methyltr_YfiC"/>
    <property type="match status" value="1"/>
</dbReference>
<accession>A0A0A2GWF9</accession>
<dbReference type="PROSITE" id="PS00092">
    <property type="entry name" value="N6_MTASE"/>
    <property type="match status" value="1"/>
</dbReference>
<comment type="function">
    <text evidence="6">Specifically methylates the adenine in position 37 of tRNA(1)(Val) (anticodon cmo5UAC).</text>
</comment>
<dbReference type="Pfam" id="PF05175">
    <property type="entry name" value="MTS"/>
    <property type="match status" value="1"/>
</dbReference>
<dbReference type="KEGG" id="ddo:I597_0317"/>
<evidence type="ECO:0000256" key="2">
    <source>
        <dbReference type="ARBA" id="ARBA00022603"/>
    </source>
</evidence>
<dbReference type="Gene3D" id="3.40.50.150">
    <property type="entry name" value="Vaccinia Virus protein VP39"/>
    <property type="match status" value="1"/>
</dbReference>
<dbReference type="GO" id="GO:0016430">
    <property type="term" value="F:tRNA (adenine-N6)-methyltransferase activity"/>
    <property type="evidence" value="ECO:0007669"/>
    <property type="project" value="UniProtKB-UniRule"/>
</dbReference>
<keyword evidence="2 6" id="KW-0489">Methyltransferase</keyword>
<name>A0A0A2GWF9_9FLAO</name>
<gene>
    <name evidence="8" type="ORF">NV36_07255</name>
</gene>
<comment type="subcellular location">
    <subcellularLocation>
        <location evidence="6">Cytoplasm</location>
    </subcellularLocation>
</comment>
<keyword evidence="9" id="KW-1185">Reference proteome</keyword>
<dbReference type="SUPFAM" id="SSF53335">
    <property type="entry name" value="S-adenosyl-L-methionine-dependent methyltransferases"/>
    <property type="match status" value="1"/>
</dbReference>
<dbReference type="EMBL" id="JSAQ01000001">
    <property type="protein sequence ID" value="KGO06661.1"/>
    <property type="molecule type" value="Genomic_DNA"/>
</dbReference>
<keyword evidence="5 6" id="KW-0819">tRNA processing</keyword>
<dbReference type="RefSeq" id="WP_035325799.1">
    <property type="nucleotide sequence ID" value="NZ_CP015125.1"/>
</dbReference>
<evidence type="ECO:0000256" key="1">
    <source>
        <dbReference type="ARBA" id="ARBA00022490"/>
    </source>
</evidence>
<dbReference type="InterPro" id="IPR002052">
    <property type="entry name" value="DNA_methylase_N6_adenine_CS"/>
</dbReference>
<proteinExistence type="inferred from homology"/>
<dbReference type="PANTHER" id="PTHR47739:SF1">
    <property type="entry name" value="TRNA1(VAL) (ADENINE(37)-N6)-METHYLTRANSFERASE"/>
    <property type="match status" value="1"/>
</dbReference>
<evidence type="ECO:0000256" key="5">
    <source>
        <dbReference type="ARBA" id="ARBA00022694"/>
    </source>
</evidence>
<evidence type="ECO:0000313" key="9">
    <source>
        <dbReference type="Proteomes" id="UP000030140"/>
    </source>
</evidence>
<dbReference type="InterPro" id="IPR029063">
    <property type="entry name" value="SAM-dependent_MTases_sf"/>
</dbReference>